<comment type="similarity">
    <text evidence="1">Belongs to the bacterial ribosomal protein bS21 family.</text>
</comment>
<proteinExistence type="inferred from homology"/>
<keyword evidence="3" id="KW-0687">Ribonucleoprotein</keyword>
<evidence type="ECO:0000313" key="6">
    <source>
        <dbReference type="RefSeq" id="XP_004515839.1"/>
    </source>
</evidence>
<dbReference type="GO" id="GO:0006412">
    <property type="term" value="P:translation"/>
    <property type="evidence" value="ECO:0007669"/>
    <property type="project" value="InterPro"/>
</dbReference>
<dbReference type="GO" id="GO:0005840">
    <property type="term" value="C:ribosome"/>
    <property type="evidence" value="ECO:0007669"/>
    <property type="project" value="UniProtKB-KW"/>
</dbReference>
<gene>
    <name evidence="6" type="primary">LOC101494150</name>
</gene>
<evidence type="ECO:0000313" key="5">
    <source>
        <dbReference type="Proteomes" id="UP000087171"/>
    </source>
</evidence>
<dbReference type="GO" id="GO:0003735">
    <property type="term" value="F:structural constituent of ribosome"/>
    <property type="evidence" value="ECO:0007669"/>
    <property type="project" value="InterPro"/>
</dbReference>
<feature type="compositionally biased region" description="Basic and acidic residues" evidence="4">
    <location>
        <begin position="126"/>
        <end position="136"/>
    </location>
</feature>
<evidence type="ECO:0000256" key="3">
    <source>
        <dbReference type="ARBA" id="ARBA00023274"/>
    </source>
</evidence>
<feature type="compositionally biased region" description="Basic residues" evidence="4">
    <location>
        <begin position="101"/>
        <end position="118"/>
    </location>
</feature>
<dbReference type="OrthoDB" id="785538at2759"/>
<feature type="region of interest" description="Disordered" evidence="4">
    <location>
        <begin position="100"/>
        <end position="156"/>
    </location>
</feature>
<organism evidence="5 6">
    <name type="scientific">Cicer arietinum</name>
    <name type="common">Chickpea</name>
    <name type="synonym">Garbanzo</name>
    <dbReference type="NCBI Taxonomy" id="3827"/>
    <lineage>
        <taxon>Eukaryota</taxon>
        <taxon>Viridiplantae</taxon>
        <taxon>Streptophyta</taxon>
        <taxon>Embryophyta</taxon>
        <taxon>Tracheophyta</taxon>
        <taxon>Spermatophyta</taxon>
        <taxon>Magnoliopsida</taxon>
        <taxon>eudicotyledons</taxon>
        <taxon>Gunneridae</taxon>
        <taxon>Pentapetalae</taxon>
        <taxon>rosids</taxon>
        <taxon>fabids</taxon>
        <taxon>Fabales</taxon>
        <taxon>Fabaceae</taxon>
        <taxon>Papilionoideae</taxon>
        <taxon>50 kb inversion clade</taxon>
        <taxon>NPAAA clade</taxon>
        <taxon>Hologalegina</taxon>
        <taxon>IRL clade</taxon>
        <taxon>Cicereae</taxon>
        <taxon>Cicer</taxon>
    </lineage>
</organism>
<dbReference type="NCBIfam" id="TIGR00030">
    <property type="entry name" value="S21p"/>
    <property type="match status" value="1"/>
</dbReference>
<dbReference type="InterPro" id="IPR038380">
    <property type="entry name" value="Ribosomal_bS21_sf"/>
</dbReference>
<sequence>MAAWCHPATTHTFPSLSLPPPPSRSITHIHRLSFSGIAYPTLSYSSTTLLHVKSSNYNVQVVVEEDEPEDQLVHRFRKEVLRAGILQECRRRRFFETPQAKVKRKAREASRRNRKWRPYSRILAQNKDESPNKEKDDDGEEEDNWELSDVPDLPYC</sequence>
<evidence type="ECO:0000256" key="2">
    <source>
        <dbReference type="ARBA" id="ARBA00022980"/>
    </source>
</evidence>
<evidence type="ECO:0000256" key="1">
    <source>
        <dbReference type="ARBA" id="ARBA00006640"/>
    </source>
</evidence>
<dbReference type="GeneID" id="101494150"/>
<evidence type="ECO:0000256" key="4">
    <source>
        <dbReference type="SAM" id="MobiDB-lite"/>
    </source>
</evidence>
<reference evidence="6" key="1">
    <citation type="submission" date="2025-08" db="UniProtKB">
        <authorList>
            <consortium name="RefSeq"/>
        </authorList>
    </citation>
    <scope>IDENTIFICATION</scope>
    <source>
        <tissue evidence="6">Etiolated seedlings</tissue>
    </source>
</reference>
<keyword evidence="2 6" id="KW-0689">Ribosomal protein</keyword>
<dbReference type="AlphaFoldDB" id="A0A1S2Z6D0"/>
<dbReference type="HAMAP" id="MF_00358">
    <property type="entry name" value="Ribosomal_bS21"/>
    <property type="match status" value="1"/>
</dbReference>
<dbReference type="PRINTS" id="PR00976">
    <property type="entry name" value="RIBOSOMALS21"/>
</dbReference>
<dbReference type="PANTHER" id="PTHR21109:SF12">
    <property type="entry name" value="RIBOSOMAL PROTEIN S21-RELATED"/>
    <property type="match status" value="1"/>
</dbReference>
<dbReference type="Pfam" id="PF01165">
    <property type="entry name" value="Ribosomal_S21"/>
    <property type="match status" value="1"/>
</dbReference>
<dbReference type="KEGG" id="cam:101494150"/>
<dbReference type="Gene3D" id="1.20.5.1150">
    <property type="entry name" value="Ribosomal protein S8"/>
    <property type="match status" value="1"/>
</dbReference>
<dbReference type="eggNOG" id="ENOG502RZIG">
    <property type="taxonomic scope" value="Eukaryota"/>
</dbReference>
<accession>A0A1S2Z6D0</accession>
<name>A0A1S2Z6D0_CICAR</name>
<feature type="compositionally biased region" description="Acidic residues" evidence="4">
    <location>
        <begin position="137"/>
        <end position="146"/>
    </location>
</feature>
<dbReference type="GO" id="GO:1990904">
    <property type="term" value="C:ribonucleoprotein complex"/>
    <property type="evidence" value="ECO:0007669"/>
    <property type="project" value="UniProtKB-KW"/>
</dbReference>
<dbReference type="PaxDb" id="3827-XP_004515839.1"/>
<dbReference type="STRING" id="3827.A0A1S2Z6D0"/>
<protein>
    <submittedName>
        <fullName evidence="6">30S ribosomal protein S21, chloroplastic isoform X1</fullName>
    </submittedName>
</protein>
<dbReference type="Proteomes" id="UP000087171">
    <property type="component" value="Unplaced"/>
</dbReference>
<dbReference type="PANTHER" id="PTHR21109">
    <property type="entry name" value="MITOCHONDRIAL 28S RIBOSOMAL PROTEIN S21"/>
    <property type="match status" value="1"/>
</dbReference>
<keyword evidence="5" id="KW-1185">Reference proteome</keyword>
<dbReference type="RefSeq" id="XP_004515839.1">
    <property type="nucleotide sequence ID" value="XM_004515782.3"/>
</dbReference>
<dbReference type="InterPro" id="IPR001911">
    <property type="entry name" value="Ribosomal_bS21"/>
</dbReference>